<keyword evidence="2" id="KW-1185">Reference proteome</keyword>
<evidence type="ECO:0000313" key="1">
    <source>
        <dbReference type="EMBL" id="SDU26647.1"/>
    </source>
</evidence>
<dbReference type="STRING" id="419479.SAMN04488563_0833"/>
<organism evidence="1 2">
    <name type="scientific">Jiangella alkaliphila</name>
    <dbReference type="NCBI Taxonomy" id="419479"/>
    <lineage>
        <taxon>Bacteria</taxon>
        <taxon>Bacillati</taxon>
        <taxon>Actinomycetota</taxon>
        <taxon>Actinomycetes</taxon>
        <taxon>Jiangellales</taxon>
        <taxon>Jiangellaceae</taxon>
        <taxon>Jiangella</taxon>
    </lineage>
</organism>
<accession>A0A1H2H425</accession>
<reference evidence="2" key="1">
    <citation type="submission" date="2016-10" db="EMBL/GenBank/DDBJ databases">
        <authorList>
            <person name="Varghese N."/>
            <person name="Submissions S."/>
        </authorList>
    </citation>
    <scope>NUCLEOTIDE SEQUENCE [LARGE SCALE GENOMIC DNA]</scope>
    <source>
        <strain evidence="2">DSM 45079</strain>
    </source>
</reference>
<dbReference type="Proteomes" id="UP000182977">
    <property type="component" value="Chromosome I"/>
</dbReference>
<sequence length="183" mass="20796">MVTVPKPKQREIITRAPFVHHEVGEIVVYHDEEGPTIDIKIELEDTKQRAQFAITAIEAYQLADEMHRIGAIAQRAGWTPKILSDARAYLPGMTDEQIIERLDRLYRRWGGFVIGYRGKLSPGAGRALAVEVHMETLERSVDLVEQNAERLSGIPELADHLAELRSSLEDVRQLFTAELERRS</sequence>
<dbReference type="EMBL" id="LT629791">
    <property type="protein sequence ID" value="SDU26647.1"/>
    <property type="molecule type" value="Genomic_DNA"/>
</dbReference>
<proteinExistence type="predicted"/>
<gene>
    <name evidence="1" type="ORF">SAMN04488563_0833</name>
</gene>
<dbReference type="RefSeq" id="WP_046766355.1">
    <property type="nucleotide sequence ID" value="NZ_KQ061219.1"/>
</dbReference>
<name>A0A1H2H425_9ACTN</name>
<dbReference type="AlphaFoldDB" id="A0A1H2H425"/>
<protein>
    <submittedName>
        <fullName evidence="1">Uncharacterized protein</fullName>
    </submittedName>
</protein>
<evidence type="ECO:0000313" key="2">
    <source>
        <dbReference type="Proteomes" id="UP000182977"/>
    </source>
</evidence>